<dbReference type="EMBL" id="UINC01004549">
    <property type="protein sequence ID" value="SVA15146.1"/>
    <property type="molecule type" value="Genomic_DNA"/>
</dbReference>
<proteinExistence type="predicted"/>
<dbReference type="AlphaFoldDB" id="A0A381TGA0"/>
<gene>
    <name evidence="1" type="ORF">METZ01_LOCUS68000</name>
</gene>
<evidence type="ECO:0000313" key="1">
    <source>
        <dbReference type="EMBL" id="SVA15146.1"/>
    </source>
</evidence>
<reference evidence="1" key="1">
    <citation type="submission" date="2018-05" db="EMBL/GenBank/DDBJ databases">
        <authorList>
            <person name="Lanie J.A."/>
            <person name="Ng W.-L."/>
            <person name="Kazmierczak K.M."/>
            <person name="Andrzejewski T.M."/>
            <person name="Davidsen T.M."/>
            <person name="Wayne K.J."/>
            <person name="Tettelin H."/>
            <person name="Glass J.I."/>
            <person name="Rusch D."/>
            <person name="Podicherti R."/>
            <person name="Tsui H.-C.T."/>
            <person name="Winkler M.E."/>
        </authorList>
    </citation>
    <scope>NUCLEOTIDE SEQUENCE</scope>
</reference>
<accession>A0A381TGA0</accession>
<name>A0A381TGA0_9ZZZZ</name>
<sequence length="38" mass="4220">MSFPTKEANSVLFDLSLSIFLSLEDEATIIFPLESSIN</sequence>
<organism evidence="1">
    <name type="scientific">marine metagenome</name>
    <dbReference type="NCBI Taxonomy" id="408172"/>
    <lineage>
        <taxon>unclassified sequences</taxon>
        <taxon>metagenomes</taxon>
        <taxon>ecological metagenomes</taxon>
    </lineage>
</organism>
<protein>
    <submittedName>
        <fullName evidence="1">Uncharacterized protein</fullName>
    </submittedName>
</protein>